<accession>A0A2P6RVU6</accession>
<dbReference type="InterPro" id="IPR056789">
    <property type="entry name" value="LRR_R13L1-DRL21"/>
</dbReference>
<dbReference type="PANTHER" id="PTHR36766">
    <property type="entry name" value="PLANT BROAD-SPECTRUM MILDEW RESISTANCE PROTEIN RPW8"/>
    <property type="match status" value="1"/>
</dbReference>
<dbReference type="InterPro" id="IPR012340">
    <property type="entry name" value="NA-bd_OB-fold"/>
</dbReference>
<dbReference type="PRINTS" id="PR00050">
    <property type="entry name" value="COLDSHOCK"/>
</dbReference>
<dbReference type="InterPro" id="IPR038005">
    <property type="entry name" value="RX-like_CC"/>
</dbReference>
<dbReference type="InterPro" id="IPR058922">
    <property type="entry name" value="WHD_DRP"/>
</dbReference>
<dbReference type="Gramene" id="PRQ50543">
    <property type="protein sequence ID" value="PRQ50543"/>
    <property type="gene ID" value="RchiOBHm_Chr2g0134391"/>
</dbReference>
<dbReference type="EMBL" id="PDCK01000040">
    <property type="protein sequence ID" value="PRQ50543.1"/>
    <property type="molecule type" value="Genomic_DNA"/>
</dbReference>
<dbReference type="SMART" id="SM00369">
    <property type="entry name" value="LRR_TYP"/>
    <property type="match status" value="2"/>
</dbReference>
<dbReference type="PRINTS" id="PR00364">
    <property type="entry name" value="DISEASERSIST"/>
</dbReference>
<organism evidence="7 8">
    <name type="scientific">Rosa chinensis</name>
    <name type="common">China rose</name>
    <dbReference type="NCBI Taxonomy" id="74649"/>
    <lineage>
        <taxon>Eukaryota</taxon>
        <taxon>Viridiplantae</taxon>
        <taxon>Streptophyta</taxon>
        <taxon>Embryophyta</taxon>
        <taxon>Tracheophyta</taxon>
        <taxon>Spermatophyta</taxon>
        <taxon>Magnoliopsida</taxon>
        <taxon>eudicotyledons</taxon>
        <taxon>Gunneridae</taxon>
        <taxon>Pentapetalae</taxon>
        <taxon>rosids</taxon>
        <taxon>fabids</taxon>
        <taxon>Rosales</taxon>
        <taxon>Rosaceae</taxon>
        <taxon>Rosoideae</taxon>
        <taxon>Rosoideae incertae sedis</taxon>
        <taxon>Rosa</taxon>
    </lineage>
</organism>
<keyword evidence="8" id="KW-1185">Reference proteome</keyword>
<dbReference type="InterPro" id="IPR027417">
    <property type="entry name" value="P-loop_NTPase"/>
</dbReference>
<proteinExistence type="predicted"/>
<dbReference type="InterPro" id="IPR036388">
    <property type="entry name" value="WH-like_DNA-bd_sf"/>
</dbReference>
<sequence length="1092" mass="125315">MAEALVSNLLAKLAFISFTQMEQEVRLIVGVDKEVKNLTLHLEALQAVLLNAEERQIKEPDVRSWLNNLKDVSFDITDVLDEWNTEILKHRIEKQEKHGEESVVARRKVRFFISCPSCPCNCFGQVGSVSVRHDIAKKIKEMNERLTLISSIRQNYRFERTIRGNEQLEHPKTSSFVDISRIIGREDEKNNLVSKLLQSQSSQEGRSHPVVLIVGMGGMGKTALAQLIYNNENIKTHFDKRIWVCVSDPFEEIKIAKAIIEALNIYDSRVNSNELQTLLQCVSECIEHKRFLLVLDDVWNLNNTRWEQLKEALQNGASGSRILVTTRKEIVSITMQVTTDHVIYLNKLSDEDCLLLFNQTAFLDDKETDFKLFADIGKEIAKKCHGLPLAAKALGSLMRYKKTRTEWQNVLDSKIWNTEEVEQVFQSLLLSFYDLNPAVKTCLLYCATFQKDYEFDKNILIELWMSQEYLSLNQDKETIIGQNYFNSLVMRSFFQDFKKDNDGNITKCKMHNIVHDFVQFFTENECFVMEADNANEINIALANKVRHLTLMFSPDGSFPISIYHFKRLSTLIASFLKITTIRSNLFFELRCLRTLDLSHNDIKELPQQIGELKLLRHLDLSYNFDLEELPNTVGDLCNLQTLRINNCWKLEKLPDTMRKLINLKHLHIEESNKVKLPKDIGKLTSLQTLHGFTVQHFNFDHYKIFTLEDLEKLDQLQGSLRISDLEGDADMAEKAQLVKKKHLLHLSLEFGVADSKHQELLLNALQPHTNLEVLMIQGYRGVVHPNWMMSLHNLRSLTLKGNENCEFLPPLGKLPSLEVLRISWLESVKKLGVEFLGIEELLPNRQTSSITIGNAVAFPKLKQLELHSLDSLEEWEGVTAGWSEEEDDSELSIMPSLSSLQIGYCNKLKKLPDLVWKTPLQKLSIKSCSILTGTGRQWVEMSHIPNIEINNVFVQKGGVQLVLATDEDDEHDDESELCRTDSLYWISTMPEDISTRQVSEERLTGKVKWFNDSKGFGFITPDDEDREDLFVHFSAIKSDGYRTIMDGQAVEFQIGVGPRGSTQAINVTGPNGAAMQGQRKERVGRFGWTRRR</sequence>
<dbReference type="OMA" id="ECFIMEV"/>
<evidence type="ECO:0000256" key="5">
    <source>
        <dbReference type="ARBA" id="ARBA00022840"/>
    </source>
</evidence>
<dbReference type="Pfam" id="PF13855">
    <property type="entry name" value="LRR_8"/>
    <property type="match status" value="1"/>
</dbReference>
<dbReference type="Pfam" id="PF23559">
    <property type="entry name" value="WHD_DRP"/>
    <property type="match status" value="1"/>
</dbReference>
<keyword evidence="1" id="KW-0433">Leucine-rich repeat</keyword>
<dbReference type="InterPro" id="IPR001611">
    <property type="entry name" value="Leu-rich_rpt"/>
</dbReference>
<evidence type="ECO:0000313" key="7">
    <source>
        <dbReference type="EMBL" id="PRQ50543.1"/>
    </source>
</evidence>
<dbReference type="SMART" id="SM00357">
    <property type="entry name" value="CSP"/>
    <property type="match status" value="1"/>
</dbReference>
<evidence type="ECO:0000256" key="2">
    <source>
        <dbReference type="ARBA" id="ARBA00022737"/>
    </source>
</evidence>
<dbReference type="SUPFAM" id="SSF52540">
    <property type="entry name" value="P-loop containing nucleoside triphosphate hydrolases"/>
    <property type="match status" value="1"/>
</dbReference>
<evidence type="ECO:0000313" key="8">
    <source>
        <dbReference type="Proteomes" id="UP000238479"/>
    </source>
</evidence>
<keyword evidence="3" id="KW-0547">Nucleotide-binding</keyword>
<keyword evidence="2" id="KW-0677">Repeat</keyword>
<dbReference type="FunFam" id="1.10.10.10:FF:000322">
    <property type="entry name" value="Probable disease resistance protein At1g63360"/>
    <property type="match status" value="1"/>
</dbReference>
<reference evidence="7 8" key="1">
    <citation type="journal article" date="2018" name="Nat. Genet.">
        <title>The Rosa genome provides new insights in the design of modern roses.</title>
        <authorList>
            <person name="Bendahmane M."/>
        </authorList>
    </citation>
    <scope>NUCLEOTIDE SEQUENCE [LARGE SCALE GENOMIC DNA]</scope>
    <source>
        <strain evidence="8">cv. Old Blush</strain>
    </source>
</reference>
<dbReference type="GO" id="GO:0051707">
    <property type="term" value="P:response to other organism"/>
    <property type="evidence" value="ECO:0007669"/>
    <property type="project" value="UniProtKB-ARBA"/>
</dbReference>
<dbReference type="InterPro" id="IPR003593">
    <property type="entry name" value="AAA+_ATPase"/>
</dbReference>
<name>A0A2P6RVU6_ROSCH</name>
<dbReference type="InterPro" id="IPR002182">
    <property type="entry name" value="NB-ARC"/>
</dbReference>
<dbReference type="Gene3D" id="3.80.10.10">
    <property type="entry name" value="Ribonuclease Inhibitor"/>
    <property type="match status" value="1"/>
</dbReference>
<dbReference type="SMART" id="SM00382">
    <property type="entry name" value="AAA"/>
    <property type="match status" value="1"/>
</dbReference>
<dbReference type="AlphaFoldDB" id="A0A2P6RVU6"/>
<keyword evidence="5" id="KW-0067">ATP-binding</keyword>
<dbReference type="InterPro" id="IPR041118">
    <property type="entry name" value="Rx_N"/>
</dbReference>
<dbReference type="PROSITE" id="PS51450">
    <property type="entry name" value="LRR"/>
    <property type="match status" value="1"/>
</dbReference>
<keyword evidence="4" id="KW-0611">Plant defense</keyword>
<dbReference type="GO" id="GO:0005524">
    <property type="term" value="F:ATP binding"/>
    <property type="evidence" value="ECO:0007669"/>
    <property type="project" value="UniProtKB-KW"/>
</dbReference>
<dbReference type="GO" id="GO:0043531">
    <property type="term" value="F:ADP binding"/>
    <property type="evidence" value="ECO:0007669"/>
    <property type="project" value="InterPro"/>
</dbReference>
<evidence type="ECO:0000256" key="1">
    <source>
        <dbReference type="ARBA" id="ARBA00022614"/>
    </source>
</evidence>
<feature type="domain" description="CSD" evidence="6">
    <location>
        <begin position="1002"/>
        <end position="1069"/>
    </location>
</feature>
<dbReference type="SUPFAM" id="SSF52058">
    <property type="entry name" value="L domain-like"/>
    <property type="match status" value="1"/>
</dbReference>
<dbReference type="OrthoDB" id="5279713at2759"/>
<dbReference type="GO" id="GO:0003676">
    <property type="term" value="F:nucleic acid binding"/>
    <property type="evidence" value="ECO:0007669"/>
    <property type="project" value="InterPro"/>
</dbReference>
<dbReference type="GO" id="GO:0006952">
    <property type="term" value="P:defense response"/>
    <property type="evidence" value="ECO:0007669"/>
    <property type="project" value="UniProtKB-KW"/>
</dbReference>
<dbReference type="InterPro" id="IPR032675">
    <property type="entry name" value="LRR_dom_sf"/>
</dbReference>
<evidence type="ECO:0000256" key="3">
    <source>
        <dbReference type="ARBA" id="ARBA00022741"/>
    </source>
</evidence>
<dbReference type="Pfam" id="PF18052">
    <property type="entry name" value="Rx_N"/>
    <property type="match status" value="1"/>
</dbReference>
<dbReference type="Gene3D" id="1.10.10.10">
    <property type="entry name" value="Winged helix-like DNA-binding domain superfamily/Winged helix DNA-binding domain"/>
    <property type="match status" value="1"/>
</dbReference>
<comment type="caution">
    <text evidence="7">The sequence shown here is derived from an EMBL/GenBank/DDBJ whole genome shotgun (WGS) entry which is preliminary data.</text>
</comment>
<dbReference type="InterPro" id="IPR003591">
    <property type="entry name" value="Leu-rich_rpt_typical-subtyp"/>
</dbReference>
<dbReference type="Gene3D" id="2.40.50.140">
    <property type="entry name" value="Nucleic acid-binding proteins"/>
    <property type="match status" value="1"/>
</dbReference>
<dbReference type="Pfam" id="PF00313">
    <property type="entry name" value="CSD"/>
    <property type="match status" value="1"/>
</dbReference>
<dbReference type="CDD" id="cd04458">
    <property type="entry name" value="CSP_CDS"/>
    <property type="match status" value="1"/>
</dbReference>
<dbReference type="InterPro" id="IPR011129">
    <property type="entry name" value="CSD"/>
</dbReference>
<dbReference type="Gene3D" id="3.40.50.300">
    <property type="entry name" value="P-loop containing nucleotide triphosphate hydrolases"/>
    <property type="match status" value="1"/>
</dbReference>
<dbReference type="Gene3D" id="1.20.5.4130">
    <property type="match status" value="1"/>
</dbReference>
<dbReference type="PROSITE" id="PS51857">
    <property type="entry name" value="CSD_2"/>
    <property type="match status" value="1"/>
</dbReference>
<protein>
    <submittedName>
        <fullName evidence="7">Putative transcription factor CSD family</fullName>
    </submittedName>
</protein>
<dbReference type="PANTHER" id="PTHR36766:SF45">
    <property type="entry name" value="NB-ARC DOMAIN-CONTAINING PROTEIN"/>
    <property type="match status" value="1"/>
</dbReference>
<dbReference type="FunFam" id="3.40.50.300:FF:001091">
    <property type="entry name" value="Probable disease resistance protein At1g61300"/>
    <property type="match status" value="1"/>
</dbReference>
<evidence type="ECO:0000259" key="6">
    <source>
        <dbReference type="PROSITE" id="PS51857"/>
    </source>
</evidence>
<dbReference type="Proteomes" id="UP000238479">
    <property type="component" value="Chromosome 2"/>
</dbReference>
<dbReference type="CDD" id="cd14798">
    <property type="entry name" value="RX-CC_like"/>
    <property type="match status" value="1"/>
</dbReference>
<dbReference type="SUPFAM" id="SSF50249">
    <property type="entry name" value="Nucleic acid-binding proteins"/>
    <property type="match status" value="1"/>
</dbReference>
<dbReference type="Pfam" id="PF00931">
    <property type="entry name" value="NB-ARC"/>
    <property type="match status" value="1"/>
</dbReference>
<gene>
    <name evidence="7" type="ORF">RchiOBHm_Chr2g0134391</name>
</gene>
<dbReference type="InterPro" id="IPR002059">
    <property type="entry name" value="CSP_DNA-bd"/>
</dbReference>
<dbReference type="Pfam" id="PF25019">
    <property type="entry name" value="LRR_R13L1-DRL21"/>
    <property type="match status" value="1"/>
</dbReference>
<evidence type="ECO:0000256" key="4">
    <source>
        <dbReference type="ARBA" id="ARBA00022821"/>
    </source>
</evidence>